<name>A0ABY4D449_9BACT</name>
<accession>A0ABY4D449</accession>
<dbReference type="InterPro" id="IPR005181">
    <property type="entry name" value="SASA"/>
</dbReference>
<proteinExistence type="predicted"/>
<dbReference type="PANTHER" id="PTHR22901:SF0">
    <property type="entry name" value="SIALATE O-ACETYLESTERASE"/>
    <property type="match status" value="1"/>
</dbReference>
<dbReference type="Pfam" id="PF03629">
    <property type="entry name" value="SASA"/>
    <property type="match status" value="1"/>
</dbReference>
<keyword evidence="1" id="KW-0378">Hydrolase</keyword>
<feature type="domain" description="Sialate O-acetylesterase" evidence="2">
    <location>
        <begin position="138"/>
        <end position="368"/>
    </location>
</feature>
<reference evidence="3 4" key="1">
    <citation type="submission" date="2022-03" db="EMBL/GenBank/DDBJ databases">
        <title>Hymenobactersp. isolated from the air.</title>
        <authorList>
            <person name="Won M."/>
            <person name="Kwon S.-W."/>
        </authorList>
    </citation>
    <scope>NUCLEOTIDE SEQUENCE [LARGE SCALE GENOMIC DNA]</scope>
    <source>
        <strain evidence="3 4">KACC 21982</strain>
    </source>
</reference>
<sequence length="508" mass="56254">MIKEADLMKAENPLVAITLCRRGTSSPFRRGGRGVRPLVSTILLFLTPLLLRAEVKLPSIFTDNMVFQQQAECAVWGWAKAGNTVTVTPSWSKQKYTAKVDAAGKWRLKVKTPTAGGPYELTISDGTPVKLKNVLVGEVWLCGGQSNMEMPMKGFKGQPILGSNEAILHSKNDQLRLYTVPRSSVTEPQENSKPSPWRLAEPEAVSNFSATGYYFGRLLQEQLQVPVGLIHCSYSGSYIEAWMDAENLRQFAGVKIPAKGDTIKLVSRTPTTLYNGMLHPIEGYGIKGAIWYQGESNYDRPDEYAKLFTAMVKQWRTKWGMGDFPFYYAQIAPFDYTRTSTNKGGKYNSAFIRDTQRKLQDQVPNTAMAVMLDIGEETSIHPMRKEPGGTRLALLALAQTYGRKGFGAMSPTYESMTVKDNSVAVRFKNSPNGMTSFGQELTGFEVAGADQKFYPAKATINGSSITVSSDAVKTPIAVRYAFQDFTRATLFSTEGLPVSSFRTDDWAQ</sequence>
<dbReference type="RefSeq" id="WP_243802810.1">
    <property type="nucleotide sequence ID" value="NZ_CP094669.1"/>
</dbReference>
<dbReference type="InterPro" id="IPR039329">
    <property type="entry name" value="SIAE"/>
</dbReference>
<evidence type="ECO:0000259" key="2">
    <source>
        <dbReference type="Pfam" id="PF03629"/>
    </source>
</evidence>
<dbReference type="Gene3D" id="2.60.40.10">
    <property type="entry name" value="Immunoglobulins"/>
    <property type="match status" value="1"/>
</dbReference>
<keyword evidence="4" id="KW-1185">Reference proteome</keyword>
<dbReference type="SUPFAM" id="SSF52266">
    <property type="entry name" value="SGNH hydrolase"/>
    <property type="match status" value="1"/>
</dbReference>
<evidence type="ECO:0000313" key="3">
    <source>
        <dbReference type="EMBL" id="UOG77210.1"/>
    </source>
</evidence>
<dbReference type="Gene3D" id="3.40.50.1110">
    <property type="entry name" value="SGNH hydrolase"/>
    <property type="match status" value="1"/>
</dbReference>
<evidence type="ECO:0000256" key="1">
    <source>
        <dbReference type="ARBA" id="ARBA00022801"/>
    </source>
</evidence>
<dbReference type="EMBL" id="CP094669">
    <property type="protein sequence ID" value="UOG77210.1"/>
    <property type="molecule type" value="Genomic_DNA"/>
</dbReference>
<dbReference type="InterPro" id="IPR036514">
    <property type="entry name" value="SGNH_hydro_sf"/>
</dbReference>
<dbReference type="PANTHER" id="PTHR22901">
    <property type="entry name" value="SIALATE O-ACETYLESTERASE"/>
    <property type="match status" value="1"/>
</dbReference>
<dbReference type="Proteomes" id="UP000831113">
    <property type="component" value="Chromosome"/>
</dbReference>
<gene>
    <name evidence="3" type="ORF">MTX78_05155</name>
</gene>
<organism evidence="3 4">
    <name type="scientific">Hymenobacter tibetensis</name>
    <dbReference type="NCBI Taxonomy" id="497967"/>
    <lineage>
        <taxon>Bacteria</taxon>
        <taxon>Pseudomonadati</taxon>
        <taxon>Bacteroidota</taxon>
        <taxon>Cytophagia</taxon>
        <taxon>Cytophagales</taxon>
        <taxon>Hymenobacteraceae</taxon>
        <taxon>Hymenobacter</taxon>
    </lineage>
</organism>
<dbReference type="InterPro" id="IPR013783">
    <property type="entry name" value="Ig-like_fold"/>
</dbReference>
<protein>
    <submittedName>
        <fullName evidence="3">Sialate O-acetylesterase</fullName>
    </submittedName>
</protein>
<evidence type="ECO:0000313" key="4">
    <source>
        <dbReference type="Proteomes" id="UP000831113"/>
    </source>
</evidence>